<dbReference type="SUPFAM" id="SSF50475">
    <property type="entry name" value="FMN-binding split barrel"/>
    <property type="match status" value="1"/>
</dbReference>
<keyword evidence="3" id="KW-0964">Secreted</keyword>
<dbReference type="PANTHER" id="PTHR13343">
    <property type="entry name" value="CREG1 PROTEIN"/>
    <property type="match status" value="1"/>
</dbReference>
<evidence type="ECO:0000313" key="9">
    <source>
        <dbReference type="RefSeq" id="XP_017023571.1"/>
    </source>
</evidence>
<dbReference type="AlphaFoldDB" id="A0A6P4ILB8"/>
<evidence type="ECO:0000256" key="5">
    <source>
        <dbReference type="ARBA" id="ARBA00023180"/>
    </source>
</evidence>
<evidence type="ECO:0000313" key="8">
    <source>
        <dbReference type="Proteomes" id="UP001652661"/>
    </source>
</evidence>
<dbReference type="RefSeq" id="XP_017023571.1">
    <property type="nucleotide sequence ID" value="XM_017168082.2"/>
</dbReference>
<evidence type="ECO:0000256" key="6">
    <source>
        <dbReference type="SAM" id="SignalP"/>
    </source>
</evidence>
<dbReference type="FunFam" id="2.30.110.10:FF:000042">
    <property type="entry name" value="Uncharacterized protein, isoform A"/>
    <property type="match status" value="1"/>
</dbReference>
<dbReference type="PANTHER" id="PTHR13343:SF17">
    <property type="entry name" value="CELLULAR REPRESSOR OF E1A-STIMULATED GENES, ISOFORM A"/>
    <property type="match status" value="1"/>
</dbReference>
<dbReference type="OrthoDB" id="46836at2759"/>
<evidence type="ECO:0000259" key="7">
    <source>
        <dbReference type="Pfam" id="PF13883"/>
    </source>
</evidence>
<dbReference type="PIRSF" id="PIRSF036911">
    <property type="entry name" value="CREG"/>
    <property type="match status" value="1"/>
</dbReference>
<comment type="subcellular location">
    <subcellularLocation>
        <location evidence="1">Secreted</location>
    </subcellularLocation>
</comment>
<proteinExistence type="inferred from homology"/>
<reference evidence="9" key="1">
    <citation type="submission" date="2025-08" db="UniProtKB">
        <authorList>
            <consortium name="RefSeq"/>
        </authorList>
    </citation>
    <scope>IDENTIFICATION</scope>
    <source>
        <strain evidence="9">14028-0561.14</strain>
        <tissue evidence="9">Whole fly</tissue>
    </source>
</reference>
<comment type="similarity">
    <text evidence="2">Belongs to the CREG family.</text>
</comment>
<evidence type="ECO:0000256" key="1">
    <source>
        <dbReference type="ARBA" id="ARBA00004613"/>
    </source>
</evidence>
<evidence type="ECO:0000256" key="3">
    <source>
        <dbReference type="ARBA" id="ARBA00022525"/>
    </source>
</evidence>
<sequence>MKTFTSLMLTLVLAFLGSDSSCAYSPREDARIIKELKRQEALNHAKIARELVHRASWAALGSISTNKAVENYPMVNIISIDDSDANGNSTGKVHFLLTDLDFTGPDWQKDNKVTFMFSDEQTLRCKDAGQDPMEPTCARAMISGQVIKMDPNGTNYQTALNAFTKRHPAAVHWLAAHTFYLCALDIKNIYVLDFYGGPHQVSASDYYAIKL</sequence>
<dbReference type="InterPro" id="IPR012349">
    <property type="entry name" value="Split_barrel_FMN-bd"/>
</dbReference>
<dbReference type="Gene3D" id="2.30.110.10">
    <property type="entry name" value="Electron Transport, Fmn-binding Protein, Chain A"/>
    <property type="match status" value="1"/>
</dbReference>
<keyword evidence="5" id="KW-0325">Glycoprotein</keyword>
<organism evidence="8 9">
    <name type="scientific">Drosophila kikkawai</name>
    <name type="common">Fruit fly</name>
    <dbReference type="NCBI Taxonomy" id="30033"/>
    <lineage>
        <taxon>Eukaryota</taxon>
        <taxon>Metazoa</taxon>
        <taxon>Ecdysozoa</taxon>
        <taxon>Arthropoda</taxon>
        <taxon>Hexapoda</taxon>
        <taxon>Insecta</taxon>
        <taxon>Pterygota</taxon>
        <taxon>Neoptera</taxon>
        <taxon>Endopterygota</taxon>
        <taxon>Diptera</taxon>
        <taxon>Brachycera</taxon>
        <taxon>Muscomorpha</taxon>
        <taxon>Ephydroidea</taxon>
        <taxon>Drosophilidae</taxon>
        <taxon>Drosophila</taxon>
        <taxon>Sophophora</taxon>
    </lineage>
</organism>
<protein>
    <submittedName>
        <fullName evidence="9">Protein CREG1</fullName>
    </submittedName>
</protein>
<gene>
    <name evidence="9" type="primary">CREG</name>
</gene>
<evidence type="ECO:0000256" key="2">
    <source>
        <dbReference type="ARBA" id="ARBA00009230"/>
    </source>
</evidence>
<keyword evidence="8" id="KW-1185">Reference proteome</keyword>
<dbReference type="Pfam" id="PF13883">
    <property type="entry name" value="CREG_beta-barrel"/>
    <property type="match status" value="1"/>
</dbReference>
<feature type="chain" id="PRO_5028094597" evidence="6">
    <location>
        <begin position="24"/>
        <end position="211"/>
    </location>
</feature>
<dbReference type="GO" id="GO:0005615">
    <property type="term" value="C:extracellular space"/>
    <property type="evidence" value="ECO:0007669"/>
    <property type="project" value="TreeGrafter"/>
</dbReference>
<name>A0A6P4ILB8_DROKI</name>
<evidence type="ECO:0000256" key="4">
    <source>
        <dbReference type="ARBA" id="ARBA00022729"/>
    </source>
</evidence>
<feature type="domain" description="CREG-like beta-barrel" evidence="7">
    <location>
        <begin position="41"/>
        <end position="207"/>
    </location>
</feature>
<dbReference type="Proteomes" id="UP001652661">
    <property type="component" value="Chromosome 3R"/>
</dbReference>
<keyword evidence="4 6" id="KW-0732">Signal</keyword>
<dbReference type="GO" id="GO:0005737">
    <property type="term" value="C:cytoplasm"/>
    <property type="evidence" value="ECO:0007669"/>
    <property type="project" value="UniProtKB-ARBA"/>
</dbReference>
<feature type="signal peptide" evidence="6">
    <location>
        <begin position="1"/>
        <end position="23"/>
    </location>
</feature>
<dbReference type="InterPro" id="IPR014631">
    <property type="entry name" value="CREG"/>
</dbReference>
<dbReference type="InterPro" id="IPR055343">
    <property type="entry name" value="CREG_beta-barrel"/>
</dbReference>
<accession>A0A6P4ILB8</accession>